<dbReference type="Pfam" id="PF02431">
    <property type="entry name" value="Chalcone"/>
    <property type="match status" value="1"/>
</dbReference>
<evidence type="ECO:0000313" key="4">
    <source>
        <dbReference type="EMBL" id="KAI5063511.1"/>
    </source>
</evidence>
<dbReference type="InterPro" id="IPR036298">
    <property type="entry name" value="Chalcone_isomerase_sf"/>
</dbReference>
<keyword evidence="5" id="KW-1185">Reference proteome</keyword>
<organism evidence="4 5">
    <name type="scientific">Adiantum capillus-veneris</name>
    <name type="common">Maidenhair fern</name>
    <dbReference type="NCBI Taxonomy" id="13818"/>
    <lineage>
        <taxon>Eukaryota</taxon>
        <taxon>Viridiplantae</taxon>
        <taxon>Streptophyta</taxon>
        <taxon>Embryophyta</taxon>
        <taxon>Tracheophyta</taxon>
        <taxon>Polypodiopsida</taxon>
        <taxon>Polypodiidae</taxon>
        <taxon>Polypodiales</taxon>
        <taxon>Pteridineae</taxon>
        <taxon>Pteridaceae</taxon>
        <taxon>Vittarioideae</taxon>
        <taxon>Adiantum</taxon>
    </lineage>
</organism>
<reference evidence="4" key="1">
    <citation type="submission" date="2021-01" db="EMBL/GenBank/DDBJ databases">
        <title>Adiantum capillus-veneris genome.</title>
        <authorList>
            <person name="Fang Y."/>
            <person name="Liao Q."/>
        </authorList>
    </citation>
    <scope>NUCLEOTIDE SEQUENCE</scope>
    <source>
        <strain evidence="4">H3</strain>
        <tissue evidence="4">Leaf</tissue>
    </source>
</reference>
<dbReference type="PANTHER" id="PTHR47588:SF1">
    <property type="entry name" value="CHALCONE--FLAVANONE ISOMERASE 3-RELATED"/>
    <property type="match status" value="1"/>
</dbReference>
<dbReference type="InterPro" id="IPR016089">
    <property type="entry name" value="Chalcone_isomerase_bundle_sf"/>
</dbReference>
<dbReference type="GO" id="GO:0016872">
    <property type="term" value="F:intramolecular lyase activity"/>
    <property type="evidence" value="ECO:0007669"/>
    <property type="project" value="InterPro"/>
</dbReference>
<dbReference type="Gene3D" id="3.50.70.10">
    <property type="match status" value="1"/>
</dbReference>
<dbReference type="InterPro" id="IPR016088">
    <property type="entry name" value="Chalcone_isomerase_3-sand"/>
</dbReference>
<evidence type="ECO:0000256" key="1">
    <source>
        <dbReference type="ARBA" id="ARBA00007166"/>
    </source>
</evidence>
<comment type="similarity">
    <text evidence="1 2">Belongs to the chalcone isomerase family.</text>
</comment>
<comment type="caution">
    <text evidence="4">The sequence shown here is derived from an EMBL/GenBank/DDBJ whole genome shotgun (WGS) entry which is preliminary data.</text>
</comment>
<evidence type="ECO:0000259" key="3">
    <source>
        <dbReference type="Pfam" id="PF02431"/>
    </source>
</evidence>
<dbReference type="Proteomes" id="UP000886520">
    <property type="component" value="Chromosome 21"/>
</dbReference>
<dbReference type="InterPro" id="IPR044191">
    <property type="entry name" value="CHI3-like"/>
</dbReference>
<protein>
    <recommendedName>
        <fullName evidence="2">Chalcone-flavonone isomerase family protein</fullName>
    </recommendedName>
</protein>
<dbReference type="EMBL" id="JABFUD020000021">
    <property type="protein sequence ID" value="KAI5063511.1"/>
    <property type="molecule type" value="Genomic_DNA"/>
</dbReference>
<dbReference type="PANTHER" id="PTHR47588">
    <property type="entry name" value="CHALCONE--FLAVONONE ISOMERASE 3-RELATED"/>
    <property type="match status" value="1"/>
</dbReference>
<dbReference type="SUPFAM" id="SSF54626">
    <property type="entry name" value="Chalcone isomerase"/>
    <property type="match status" value="1"/>
</dbReference>
<name>A0A9D4UAN2_ADICA</name>
<evidence type="ECO:0000256" key="2">
    <source>
        <dbReference type="RuleBase" id="RU361158"/>
    </source>
</evidence>
<feature type="domain" description="Chalcone isomerase" evidence="3">
    <location>
        <begin position="126"/>
        <end position="312"/>
    </location>
</feature>
<dbReference type="AlphaFoldDB" id="A0A9D4UAN2"/>
<gene>
    <name evidence="4" type="ORF">GOP47_0022058</name>
</gene>
<accession>A0A9D4UAN2</accession>
<sequence>MLDAKCRIARPTKQDSLDVSSFPLRILSHVNQTLRLAWFCTRGVAEDGYLASTRALRLLLSLSIGLPKATPLQLFHSFTSNSSVALAHKRDRPNNGREHGACLNFSPTSCQRQRQRQRHGVGIGMKLLLLGNGIYDTEIHYLQIKFYGIGVYAEADLGQHLKEWKGKSEGELTAEDSAFFPSFCKAPVEKLAKLVIIKEVKGSQFVTPLQSSVRDRLAYADLYEEEEEEALDSLVEFFQKKAWLTQGSSIFLYWPSPSRLQVSVVVGNEVDGAGSWKVEVEVGNENVARGVQEWLFGPTAVSPSLLKSLASGVLRLL</sequence>
<proteinExistence type="inferred from homology"/>
<dbReference type="OrthoDB" id="1883168at2759"/>
<dbReference type="InterPro" id="IPR016087">
    <property type="entry name" value="Chalcone_isomerase"/>
</dbReference>
<dbReference type="Gene3D" id="1.10.890.20">
    <property type="match status" value="1"/>
</dbReference>
<evidence type="ECO:0000313" key="5">
    <source>
        <dbReference type="Proteomes" id="UP000886520"/>
    </source>
</evidence>